<dbReference type="SUPFAM" id="SSF52743">
    <property type="entry name" value="Subtilisin-like"/>
    <property type="match status" value="1"/>
</dbReference>
<gene>
    <name evidence="6" type="ORF">TIFTF001_006144</name>
</gene>
<dbReference type="InterPro" id="IPR036852">
    <property type="entry name" value="Peptidase_S8/S53_dom_sf"/>
</dbReference>
<feature type="domain" description="Peptidase S8/S53" evidence="5">
    <location>
        <begin position="31"/>
        <end position="158"/>
    </location>
</feature>
<name>A0AA88CVQ6_FICCA</name>
<dbReference type="PROSITE" id="PS51892">
    <property type="entry name" value="SUBTILASE"/>
    <property type="match status" value="1"/>
</dbReference>
<dbReference type="Pfam" id="PF00082">
    <property type="entry name" value="Peptidase_S8"/>
    <property type="match status" value="1"/>
</dbReference>
<sequence>MRKAMGPFHQGGKERARNLTMDSLATGARNFSKRYEAWGGKLNSTDRTARDHKGHDTHTPSIAGGNFVLGVSFSGVGNGTVKGGSPKARVATYKVCWPPLSSGGGCYGADIMESIDMAIHDGVDVISISVGGDNGESYWEDSIAIGAFHAMKKGIVVVETLDQPQEVS</sequence>
<proteinExistence type="inferred from homology"/>
<comment type="caution">
    <text evidence="4">Lacks conserved residue(s) required for the propagation of feature annotation.</text>
</comment>
<dbReference type="EMBL" id="BTGU01000006">
    <property type="protein sequence ID" value="GMN36608.1"/>
    <property type="molecule type" value="Genomic_DNA"/>
</dbReference>
<dbReference type="Gene3D" id="3.40.50.200">
    <property type="entry name" value="Peptidase S8/S53 domain"/>
    <property type="match status" value="1"/>
</dbReference>
<comment type="subcellular location">
    <subcellularLocation>
        <location evidence="1">Secreted</location>
    </subcellularLocation>
</comment>
<reference evidence="6" key="1">
    <citation type="submission" date="2023-07" db="EMBL/GenBank/DDBJ databases">
        <title>draft genome sequence of fig (Ficus carica).</title>
        <authorList>
            <person name="Takahashi T."/>
            <person name="Nishimura K."/>
        </authorList>
    </citation>
    <scope>NUCLEOTIDE SEQUENCE</scope>
</reference>
<dbReference type="GO" id="GO:0004252">
    <property type="term" value="F:serine-type endopeptidase activity"/>
    <property type="evidence" value="ECO:0007669"/>
    <property type="project" value="InterPro"/>
</dbReference>
<dbReference type="AlphaFoldDB" id="A0AA88CVQ6"/>
<evidence type="ECO:0000256" key="3">
    <source>
        <dbReference type="ARBA" id="ARBA00022729"/>
    </source>
</evidence>
<evidence type="ECO:0000256" key="2">
    <source>
        <dbReference type="ARBA" id="ARBA00011073"/>
    </source>
</evidence>
<comment type="caution">
    <text evidence="6">The sequence shown here is derived from an EMBL/GenBank/DDBJ whole genome shotgun (WGS) entry which is preliminary data.</text>
</comment>
<dbReference type="GO" id="GO:0005576">
    <property type="term" value="C:extracellular region"/>
    <property type="evidence" value="ECO:0007669"/>
    <property type="project" value="UniProtKB-SubCell"/>
</dbReference>
<evidence type="ECO:0000259" key="5">
    <source>
        <dbReference type="Pfam" id="PF00082"/>
    </source>
</evidence>
<evidence type="ECO:0000256" key="1">
    <source>
        <dbReference type="ARBA" id="ARBA00004613"/>
    </source>
</evidence>
<dbReference type="PANTHER" id="PTHR10795">
    <property type="entry name" value="PROPROTEIN CONVERTASE SUBTILISIN/KEXIN"/>
    <property type="match status" value="1"/>
</dbReference>
<dbReference type="InterPro" id="IPR045051">
    <property type="entry name" value="SBT"/>
</dbReference>
<keyword evidence="7" id="KW-1185">Reference proteome</keyword>
<evidence type="ECO:0000256" key="4">
    <source>
        <dbReference type="PROSITE-ProRule" id="PRU01240"/>
    </source>
</evidence>
<dbReference type="InterPro" id="IPR000209">
    <property type="entry name" value="Peptidase_S8/S53_dom"/>
</dbReference>
<accession>A0AA88CVQ6</accession>
<evidence type="ECO:0000313" key="6">
    <source>
        <dbReference type="EMBL" id="GMN36608.1"/>
    </source>
</evidence>
<protein>
    <recommendedName>
        <fullName evidence="5">Peptidase S8/S53 domain-containing protein</fullName>
    </recommendedName>
</protein>
<organism evidence="6 7">
    <name type="scientific">Ficus carica</name>
    <name type="common">Common fig</name>
    <dbReference type="NCBI Taxonomy" id="3494"/>
    <lineage>
        <taxon>Eukaryota</taxon>
        <taxon>Viridiplantae</taxon>
        <taxon>Streptophyta</taxon>
        <taxon>Embryophyta</taxon>
        <taxon>Tracheophyta</taxon>
        <taxon>Spermatophyta</taxon>
        <taxon>Magnoliopsida</taxon>
        <taxon>eudicotyledons</taxon>
        <taxon>Gunneridae</taxon>
        <taxon>Pentapetalae</taxon>
        <taxon>rosids</taxon>
        <taxon>fabids</taxon>
        <taxon>Rosales</taxon>
        <taxon>Moraceae</taxon>
        <taxon>Ficeae</taxon>
        <taxon>Ficus</taxon>
    </lineage>
</organism>
<keyword evidence="3" id="KW-0732">Signal</keyword>
<evidence type="ECO:0000313" key="7">
    <source>
        <dbReference type="Proteomes" id="UP001187192"/>
    </source>
</evidence>
<dbReference type="Proteomes" id="UP001187192">
    <property type="component" value="Unassembled WGS sequence"/>
</dbReference>
<dbReference type="GO" id="GO:0006508">
    <property type="term" value="P:proteolysis"/>
    <property type="evidence" value="ECO:0007669"/>
    <property type="project" value="InterPro"/>
</dbReference>
<comment type="similarity">
    <text evidence="2 4">Belongs to the peptidase S8 family.</text>
</comment>